<evidence type="ECO:0000256" key="1">
    <source>
        <dbReference type="SAM" id="Phobius"/>
    </source>
</evidence>
<reference evidence="2 3" key="1">
    <citation type="submission" date="2014-04" db="EMBL/GenBank/DDBJ databases">
        <title>A comprehensive comparison of genomes of Erythrobacter spp. Strains.</title>
        <authorList>
            <person name="Zheng Q."/>
        </authorList>
    </citation>
    <scope>NUCLEOTIDE SEQUENCE [LARGE SCALE GENOMIC DNA]</scope>
    <source>
        <strain evidence="2 3">DSM 8509</strain>
    </source>
</reference>
<evidence type="ECO:0000313" key="2">
    <source>
        <dbReference type="EMBL" id="KEO96573.1"/>
    </source>
</evidence>
<keyword evidence="1" id="KW-0472">Membrane</keyword>
<keyword evidence="1" id="KW-1133">Transmembrane helix</keyword>
<protein>
    <submittedName>
        <fullName evidence="2">Uncharacterized protein</fullName>
    </submittedName>
</protein>
<dbReference type="AlphaFoldDB" id="A0A074MXP6"/>
<dbReference type="RefSeq" id="WP_034902658.1">
    <property type="nucleotide sequence ID" value="NZ_CP017057.1"/>
</dbReference>
<comment type="caution">
    <text evidence="2">The sequence shown here is derived from an EMBL/GenBank/DDBJ whole genome shotgun (WGS) entry which is preliminary data.</text>
</comment>
<proteinExistence type="predicted"/>
<dbReference type="PATRIC" id="fig|39960.10.peg.3178"/>
<evidence type="ECO:0000313" key="3">
    <source>
        <dbReference type="Proteomes" id="UP000027866"/>
    </source>
</evidence>
<keyword evidence="1" id="KW-0812">Transmembrane</keyword>
<accession>A0A074MXP6</accession>
<sequence>MADKSPLDNPENAAHAWARYRQIMKLLMAVTVATVALALGLLYAFNGMVSVHYFIAVALGIAFTMLLSGGLMGLAFLSNGTGHDEAVDNRLPDADELFGRRDRD</sequence>
<dbReference type="Proteomes" id="UP000027866">
    <property type="component" value="Unassembled WGS sequence"/>
</dbReference>
<dbReference type="KEGG" id="elq:Ga0102493_11924"/>
<dbReference type="EMBL" id="JMIX01000005">
    <property type="protein sequence ID" value="KEO96573.1"/>
    <property type="molecule type" value="Genomic_DNA"/>
</dbReference>
<organism evidence="2 3">
    <name type="scientific">Erythrobacter litoralis</name>
    <dbReference type="NCBI Taxonomy" id="39960"/>
    <lineage>
        <taxon>Bacteria</taxon>
        <taxon>Pseudomonadati</taxon>
        <taxon>Pseudomonadota</taxon>
        <taxon>Alphaproteobacteria</taxon>
        <taxon>Sphingomonadales</taxon>
        <taxon>Erythrobacteraceae</taxon>
        <taxon>Erythrobacter/Porphyrobacter group</taxon>
        <taxon>Erythrobacter</taxon>
    </lineage>
</organism>
<dbReference type="OrthoDB" id="7391705at2"/>
<feature type="transmembrane region" description="Helical" evidence="1">
    <location>
        <begin position="51"/>
        <end position="77"/>
    </location>
</feature>
<keyword evidence="3" id="KW-1185">Reference proteome</keyword>
<gene>
    <name evidence="2" type="ORF">EH32_10110</name>
</gene>
<feature type="transmembrane region" description="Helical" evidence="1">
    <location>
        <begin position="26"/>
        <end position="45"/>
    </location>
</feature>
<name>A0A074MXP6_9SPHN</name>